<feature type="region of interest" description="Disordered" evidence="1">
    <location>
        <begin position="24"/>
        <end position="52"/>
    </location>
</feature>
<dbReference type="PANTHER" id="PTHR39600:SF1">
    <property type="entry name" value="PEPTIDASE INHIBITOR I78 FAMILY PROTEIN"/>
    <property type="match status" value="1"/>
</dbReference>
<name>A0A1B8NYQ0_HALEL</name>
<feature type="signal peptide" evidence="2">
    <location>
        <begin position="1"/>
        <end position="20"/>
    </location>
</feature>
<organism evidence="3 4">
    <name type="scientific">Halomonas elongata</name>
    <dbReference type="NCBI Taxonomy" id="2746"/>
    <lineage>
        <taxon>Bacteria</taxon>
        <taxon>Pseudomonadati</taxon>
        <taxon>Pseudomonadota</taxon>
        <taxon>Gammaproteobacteria</taxon>
        <taxon>Oceanospirillales</taxon>
        <taxon>Halomonadaceae</taxon>
        <taxon>Halomonas</taxon>
    </lineage>
</organism>
<dbReference type="PATRIC" id="fig|2746.7.peg.4343"/>
<sequence>MPLRTLTAATLALMFTGLLAGCAGSASTSNAPPRDEAPKPPTMSQSENACGAQRLQDHVGDAYTEALGERLEQESGAATVRVKRPGQAYTMEFRADRLDVSLDDAGVIQAIRCG</sequence>
<gene>
    <name evidence="3" type="ORF">A8U91_04222</name>
</gene>
<evidence type="ECO:0000256" key="2">
    <source>
        <dbReference type="SAM" id="SignalP"/>
    </source>
</evidence>
<dbReference type="InterPro" id="IPR021719">
    <property type="entry name" value="Prot_inh_I78"/>
</dbReference>
<comment type="caution">
    <text evidence="3">The sequence shown here is derived from an EMBL/GenBank/DDBJ whole genome shotgun (WGS) entry which is preliminary data.</text>
</comment>
<evidence type="ECO:0000313" key="3">
    <source>
        <dbReference type="EMBL" id="OBX35151.1"/>
    </source>
</evidence>
<proteinExistence type="predicted"/>
<dbReference type="Gene3D" id="3.30.10.10">
    <property type="entry name" value="Trypsin Inhibitor V, subunit A"/>
    <property type="match status" value="1"/>
</dbReference>
<dbReference type="PROSITE" id="PS51257">
    <property type="entry name" value="PROKAR_LIPOPROTEIN"/>
    <property type="match status" value="1"/>
</dbReference>
<dbReference type="AlphaFoldDB" id="A0A1B8NYQ0"/>
<evidence type="ECO:0000313" key="4">
    <source>
        <dbReference type="Proteomes" id="UP000092504"/>
    </source>
</evidence>
<dbReference type="PANTHER" id="PTHR39600">
    <property type="entry name" value="PEPTIDASE INHIBITOR I78 FAMILY PROTEIN"/>
    <property type="match status" value="1"/>
</dbReference>
<protein>
    <submittedName>
        <fullName evidence="3">Peptidase inhibitor I78 family protein</fullName>
    </submittedName>
</protein>
<dbReference type="Proteomes" id="UP000092504">
    <property type="component" value="Unassembled WGS sequence"/>
</dbReference>
<reference evidence="3 4" key="1">
    <citation type="submission" date="2016-06" db="EMBL/GenBank/DDBJ databases">
        <title>Genome sequence of halotolerant plant growth promoting strain of Halomonas elongata HEK1 isolated from salterns of Rann of Kutch, Gujarat, India.</title>
        <authorList>
            <person name="Gaba S."/>
            <person name="Singh R.N."/>
            <person name="Abrol S."/>
            <person name="Kaushik R."/>
            <person name="Saxena A.K."/>
        </authorList>
    </citation>
    <scope>NUCLEOTIDE SEQUENCE [LARGE SCALE GENOMIC DNA]</scope>
    <source>
        <strain evidence="3 4">HEK1</strain>
    </source>
</reference>
<evidence type="ECO:0000256" key="1">
    <source>
        <dbReference type="SAM" id="MobiDB-lite"/>
    </source>
</evidence>
<accession>A0A1B8NYQ0</accession>
<dbReference type="Pfam" id="PF11720">
    <property type="entry name" value="Inhibitor_I78"/>
    <property type="match status" value="1"/>
</dbReference>
<feature type="chain" id="PRO_5008611263" evidence="2">
    <location>
        <begin position="21"/>
        <end position="114"/>
    </location>
</feature>
<keyword evidence="2" id="KW-0732">Signal</keyword>
<dbReference type="EMBL" id="MAJD01000002">
    <property type="protein sequence ID" value="OBX35151.1"/>
    <property type="molecule type" value="Genomic_DNA"/>
</dbReference>